<dbReference type="NCBIfam" id="TIGR00115">
    <property type="entry name" value="tig"/>
    <property type="match status" value="1"/>
</dbReference>
<dbReference type="EMBL" id="CP027806">
    <property type="protein sequence ID" value="AXI99298.1"/>
    <property type="molecule type" value="Genomic_DNA"/>
</dbReference>
<dbReference type="Gene3D" id="1.10.3120.10">
    <property type="entry name" value="Trigger factor, C-terminal domain"/>
    <property type="match status" value="1"/>
</dbReference>
<dbReference type="SUPFAM" id="SSF109998">
    <property type="entry name" value="Triger factor/SurA peptide-binding domain-like"/>
    <property type="match status" value="1"/>
</dbReference>
<proteinExistence type="inferred from homology"/>
<dbReference type="GO" id="GO:0003755">
    <property type="term" value="F:peptidyl-prolyl cis-trans isomerase activity"/>
    <property type="evidence" value="ECO:0007669"/>
    <property type="project" value="UniProtKB-KW"/>
</dbReference>
<dbReference type="InterPro" id="IPR008881">
    <property type="entry name" value="Trigger_fac_ribosome-bd_bac"/>
</dbReference>
<evidence type="ECO:0000256" key="4">
    <source>
        <dbReference type="ARBA" id="ARBA00013194"/>
    </source>
</evidence>
<dbReference type="EC" id="5.2.1.8" evidence="4"/>
<evidence type="ECO:0000313" key="12">
    <source>
        <dbReference type="EMBL" id="AXI99298.1"/>
    </source>
</evidence>
<evidence type="ECO:0000256" key="1">
    <source>
        <dbReference type="ARBA" id="ARBA00000971"/>
    </source>
</evidence>
<evidence type="ECO:0000256" key="2">
    <source>
        <dbReference type="ARBA" id="ARBA00004496"/>
    </source>
</evidence>
<dbReference type="GO" id="GO:0005737">
    <property type="term" value="C:cytoplasm"/>
    <property type="evidence" value="ECO:0007669"/>
    <property type="project" value="UniProtKB-SubCell"/>
</dbReference>
<dbReference type="Gene3D" id="3.30.70.1050">
    <property type="entry name" value="Trigger factor ribosome-binding domain"/>
    <property type="match status" value="1"/>
</dbReference>
<dbReference type="InterPro" id="IPR008880">
    <property type="entry name" value="Trigger_fac_C"/>
</dbReference>
<dbReference type="SUPFAM" id="SSF102735">
    <property type="entry name" value="Trigger factor ribosome-binding domain"/>
    <property type="match status" value="1"/>
</dbReference>
<dbReference type="KEGG" id="cprv:CYPRO_0010"/>
<keyword evidence="7" id="KW-0143">Chaperone</keyword>
<evidence type="ECO:0000259" key="10">
    <source>
        <dbReference type="Pfam" id="PF05697"/>
    </source>
</evidence>
<reference evidence="12 13" key="1">
    <citation type="submission" date="2018-03" db="EMBL/GenBank/DDBJ databases">
        <title>Phenotypic and genomic properties of Cyclonatronum proteinivorum gen. nov., sp. nov., a haloalkaliphilic bacteroidete from soda lakes possessing Na+-translocating rhodopsin.</title>
        <authorList>
            <person name="Toshchakov S.V."/>
            <person name="Korzhenkov A."/>
            <person name="Samarov N.I."/>
            <person name="Kublanov I.V."/>
            <person name="Muntyan M.S."/>
            <person name="Sorokin D.Y."/>
        </authorList>
    </citation>
    <scope>NUCLEOTIDE SEQUENCE [LARGE SCALE GENOMIC DNA]</scope>
    <source>
        <strain evidence="12 13">Omega</strain>
    </source>
</reference>
<evidence type="ECO:0000256" key="5">
    <source>
        <dbReference type="ARBA" id="ARBA00016902"/>
    </source>
</evidence>
<gene>
    <name evidence="12" type="ORF">CYPRO_0010</name>
</gene>
<comment type="similarity">
    <text evidence="3">Belongs to the FKBP-type PPIase family. Tig subfamily.</text>
</comment>
<evidence type="ECO:0000259" key="11">
    <source>
        <dbReference type="Pfam" id="PF05698"/>
    </source>
</evidence>
<evidence type="ECO:0000256" key="6">
    <source>
        <dbReference type="ARBA" id="ARBA00023110"/>
    </source>
</evidence>
<dbReference type="SUPFAM" id="SSF54534">
    <property type="entry name" value="FKBP-like"/>
    <property type="match status" value="1"/>
</dbReference>
<dbReference type="AlphaFoldDB" id="A0A345UFP7"/>
<evidence type="ECO:0000256" key="8">
    <source>
        <dbReference type="ARBA" id="ARBA00023235"/>
    </source>
</evidence>
<organism evidence="12 13">
    <name type="scientific">Cyclonatronum proteinivorum</name>
    <dbReference type="NCBI Taxonomy" id="1457365"/>
    <lineage>
        <taxon>Bacteria</taxon>
        <taxon>Pseudomonadati</taxon>
        <taxon>Balneolota</taxon>
        <taxon>Balneolia</taxon>
        <taxon>Balneolales</taxon>
        <taxon>Cyclonatronaceae</taxon>
        <taxon>Cyclonatronum</taxon>
    </lineage>
</organism>
<dbReference type="InterPro" id="IPR027304">
    <property type="entry name" value="Trigger_fact/SurA_dom_sf"/>
</dbReference>
<protein>
    <recommendedName>
        <fullName evidence="5">Trigger factor</fullName>
        <ecNumber evidence="4">5.2.1.8</ecNumber>
    </recommendedName>
    <alternativeName>
        <fullName evidence="9">PPIase</fullName>
    </alternativeName>
</protein>
<comment type="subcellular location">
    <subcellularLocation>
        <location evidence="2">Cytoplasm</location>
    </subcellularLocation>
</comment>
<dbReference type="InterPro" id="IPR037041">
    <property type="entry name" value="Trigger_fac_C_sf"/>
</dbReference>
<feature type="domain" description="Trigger factor C-terminal" evidence="11">
    <location>
        <begin position="254"/>
        <end position="406"/>
    </location>
</feature>
<dbReference type="InterPro" id="IPR005215">
    <property type="entry name" value="Trig_fac"/>
</dbReference>
<dbReference type="Gene3D" id="3.10.50.40">
    <property type="match status" value="1"/>
</dbReference>
<dbReference type="PIRSF" id="PIRSF003095">
    <property type="entry name" value="Trigger_factor"/>
    <property type="match status" value="1"/>
</dbReference>
<accession>A0A345UFP7</accession>
<keyword evidence="8" id="KW-0413">Isomerase</keyword>
<dbReference type="InterPro" id="IPR046357">
    <property type="entry name" value="PPIase_dom_sf"/>
</dbReference>
<dbReference type="GO" id="GO:0006457">
    <property type="term" value="P:protein folding"/>
    <property type="evidence" value="ECO:0007669"/>
    <property type="project" value="InterPro"/>
</dbReference>
<evidence type="ECO:0000256" key="3">
    <source>
        <dbReference type="ARBA" id="ARBA00005464"/>
    </source>
</evidence>
<dbReference type="GO" id="GO:0015031">
    <property type="term" value="P:protein transport"/>
    <property type="evidence" value="ECO:0007669"/>
    <property type="project" value="InterPro"/>
</dbReference>
<dbReference type="InterPro" id="IPR036611">
    <property type="entry name" value="Trigger_fac_ribosome-bd_sf"/>
</dbReference>
<sequence>MNITAEDISAVDKKIIVEADQTDLAPRIEQSLRDYRKKMDIPGFRPGKAPMGLIKKRIGKAVEQEQVDEYIQEIFTTKIFPEYNPVGEPKVLSNTYEDGKLRLEFEIGIKPTYELTDLSTISVDKLVHDVTDEEVEKEFQANLRRSGEWTETEDAITADNRITIDVVKLDSEGNETDDSDKDLTLDLQNKENEEYLTQLSGKKAGDEVTLHLMASEAETVQYKATVKKVESFRMPELNEEFFRNGSRGEASTEEEFRSFLKSQIQNYFDSTADDLLRDKIATALIKAHDFQVPSSIYTEVLNSRIEKQRDQETKELPEDFDREAFEQENKDSIIDEARWSFIVGDLLDKYPDTEIKPEDVDGFFETEAAKMGLPAEMLKNFYASQSGYLEQLRMRIRTDKLFGMLVDEVTVNELTKEAYEEKYANK</sequence>
<dbReference type="Pfam" id="PF05697">
    <property type="entry name" value="Trigger_N"/>
    <property type="match status" value="1"/>
</dbReference>
<name>A0A345UFP7_9BACT</name>
<keyword evidence="13" id="KW-1185">Reference proteome</keyword>
<feature type="domain" description="Trigger factor ribosome-binding bacterial" evidence="10">
    <location>
        <begin position="1"/>
        <end position="140"/>
    </location>
</feature>
<evidence type="ECO:0000313" key="13">
    <source>
        <dbReference type="Proteomes" id="UP000254808"/>
    </source>
</evidence>
<evidence type="ECO:0000256" key="9">
    <source>
        <dbReference type="ARBA" id="ARBA00029986"/>
    </source>
</evidence>
<comment type="catalytic activity">
    <reaction evidence="1">
        <text>[protein]-peptidylproline (omega=180) = [protein]-peptidylproline (omega=0)</text>
        <dbReference type="Rhea" id="RHEA:16237"/>
        <dbReference type="Rhea" id="RHEA-COMP:10747"/>
        <dbReference type="Rhea" id="RHEA-COMP:10748"/>
        <dbReference type="ChEBI" id="CHEBI:83833"/>
        <dbReference type="ChEBI" id="CHEBI:83834"/>
        <dbReference type="EC" id="5.2.1.8"/>
    </reaction>
</comment>
<evidence type="ECO:0000256" key="7">
    <source>
        <dbReference type="ARBA" id="ARBA00023186"/>
    </source>
</evidence>
<dbReference type="Proteomes" id="UP000254808">
    <property type="component" value="Chromosome"/>
</dbReference>
<keyword evidence="6" id="KW-0697">Rotamase</keyword>
<dbReference type="RefSeq" id="WP_114982546.1">
    <property type="nucleotide sequence ID" value="NZ_CP027806.1"/>
</dbReference>
<dbReference type="Pfam" id="PF05698">
    <property type="entry name" value="Trigger_C"/>
    <property type="match status" value="1"/>
</dbReference>
<dbReference type="OrthoDB" id="9767721at2"/>